<sequence>MKLRTVAKFAVILSTLLFCVGVGVYSFVQLKLADKTQTVDLLELVPADSRGLLETDNVDFFISELPRMAYAAQFDTLHQSNLIETIFYELTQYTFHAAHGLSNQVNQLMLSFHFPGNPRDMVAYFRMSKEGKDLFKEVLREKYGDRFTPKKEIYRGKEIQVYPLDAEDFLSLYGGKGFLVASHEKRLIEQVIDAQLDKRSLSRDTVLASLRHNKSSRFMTLYGRTASVPLLTGKRDYCWSEFDLHMNSEVIYLNGSMAAPEACMPVMAERLGGIPQVAKDSLLILSGTARIDSCINRASVAQGDTLFNQCIANLSPSASYIMVADMQEVVRNKEFFKPYLPPFINEWAEMFDPFILSVQVTEVDGRFSHIFVLTYRE</sequence>
<accession>A0AAW5MVZ2</accession>
<comment type="caution">
    <text evidence="1">The sequence shown here is derived from an EMBL/GenBank/DDBJ whole genome shotgun (WGS) entry which is preliminary data.</text>
</comment>
<keyword evidence="2" id="KW-1185">Reference proteome</keyword>
<proteinExistence type="predicted"/>
<evidence type="ECO:0000313" key="1">
    <source>
        <dbReference type="EMBL" id="MCR8872448.1"/>
    </source>
</evidence>
<evidence type="ECO:0000313" key="2">
    <source>
        <dbReference type="Proteomes" id="UP001204579"/>
    </source>
</evidence>
<reference evidence="1 2" key="1">
    <citation type="submission" date="2022-08" db="EMBL/GenBank/DDBJ databases">
        <authorList>
            <person name="Zeman M."/>
            <person name="Kubasova T."/>
        </authorList>
    </citation>
    <scope>NUCLEOTIDE SEQUENCE [LARGE SCALE GENOMIC DNA]</scope>
    <source>
        <strain evidence="1 2">ET62</strain>
    </source>
</reference>
<dbReference type="AlphaFoldDB" id="A0AAW5MVZ2"/>
<name>A0AAW5MVZ2_9BACT</name>
<dbReference type="RefSeq" id="WP_258335093.1">
    <property type="nucleotide sequence ID" value="NZ_JANRHJ010000001.1"/>
</dbReference>
<protein>
    <recommendedName>
        <fullName evidence="3">DUF3352 domain-containing protein</fullName>
    </recommendedName>
</protein>
<evidence type="ECO:0008006" key="3">
    <source>
        <dbReference type="Google" id="ProtNLM"/>
    </source>
</evidence>
<organism evidence="1 2">
    <name type="scientific">Phocaeicola barnesiae</name>
    <dbReference type="NCBI Taxonomy" id="376804"/>
    <lineage>
        <taxon>Bacteria</taxon>
        <taxon>Pseudomonadati</taxon>
        <taxon>Bacteroidota</taxon>
        <taxon>Bacteroidia</taxon>
        <taxon>Bacteroidales</taxon>
        <taxon>Bacteroidaceae</taxon>
        <taxon>Phocaeicola</taxon>
    </lineage>
</organism>
<dbReference type="Proteomes" id="UP001204579">
    <property type="component" value="Unassembled WGS sequence"/>
</dbReference>
<dbReference type="EMBL" id="JANRHJ010000001">
    <property type="protein sequence ID" value="MCR8872448.1"/>
    <property type="molecule type" value="Genomic_DNA"/>
</dbReference>
<gene>
    <name evidence="1" type="ORF">NW209_00165</name>
</gene>